<dbReference type="RefSeq" id="WP_144001183.1">
    <property type="nucleotide sequence ID" value="NZ_CP040916.1"/>
</dbReference>
<reference evidence="1 2" key="1">
    <citation type="journal article" date="2019" name="J. Ind. Microbiol. Biotechnol.">
        <title>The complete genomic sequence of Streptomyces spectabilis NRRL-2792 and identification of secondary metabolite biosynthetic gene clusters.</title>
        <authorList>
            <person name="Sinha A."/>
            <person name="Phillips-Salemka S."/>
            <person name="Niraula T.A."/>
            <person name="Short K.A."/>
            <person name="Niraula N.P."/>
        </authorList>
    </citation>
    <scope>NUCLEOTIDE SEQUENCE [LARGE SCALE GENOMIC DNA]</scope>
    <source>
        <strain evidence="1 2">NRRL 2792</strain>
    </source>
</reference>
<protein>
    <submittedName>
        <fullName evidence="1">Uncharacterized protein</fullName>
    </submittedName>
</protein>
<evidence type="ECO:0000313" key="1">
    <source>
        <dbReference type="EMBL" id="QDQ09605.1"/>
    </source>
</evidence>
<organism evidence="1 2">
    <name type="scientific">Streptomyces spectabilis</name>
    <dbReference type="NCBI Taxonomy" id="68270"/>
    <lineage>
        <taxon>Bacteria</taxon>
        <taxon>Bacillati</taxon>
        <taxon>Actinomycetota</taxon>
        <taxon>Actinomycetes</taxon>
        <taxon>Kitasatosporales</taxon>
        <taxon>Streptomycetaceae</taxon>
        <taxon>Streptomyces</taxon>
    </lineage>
</organism>
<dbReference type="Pfam" id="PF19450">
    <property type="entry name" value="DUF5988"/>
    <property type="match status" value="1"/>
</dbReference>
<gene>
    <name evidence="1" type="ORF">FH965_02720</name>
</gene>
<sequence>MATEGQAVVLRGGWPERAGSYRLPEYAAGNASRAVMAFCGRHQRFEPSGESEPVEDRSLPVFRFACSTASAE</sequence>
<dbReference type="Proteomes" id="UP000316806">
    <property type="component" value="Chromosome"/>
</dbReference>
<name>A0A516R1S0_STRST</name>
<evidence type="ECO:0000313" key="2">
    <source>
        <dbReference type="Proteomes" id="UP000316806"/>
    </source>
</evidence>
<proteinExistence type="predicted"/>
<accession>A0A516R1S0</accession>
<dbReference type="EMBL" id="CP040916">
    <property type="protein sequence ID" value="QDQ09605.1"/>
    <property type="molecule type" value="Genomic_DNA"/>
</dbReference>
<dbReference type="InterPro" id="IPR046030">
    <property type="entry name" value="DUF5988"/>
</dbReference>
<dbReference type="AlphaFoldDB" id="A0A516R1S0"/>